<gene>
    <name evidence="2" type="ORF">G9399_11065</name>
</gene>
<evidence type="ECO:0000313" key="3">
    <source>
        <dbReference type="Proteomes" id="UP000503464"/>
    </source>
</evidence>
<feature type="domain" description="IrrE N-terminal-like" evidence="1">
    <location>
        <begin position="53"/>
        <end position="148"/>
    </location>
</feature>
<reference evidence="3" key="1">
    <citation type="submission" date="2020-03" db="EMBL/GenBank/DDBJ databases">
        <title>Genome sequences of seven Enterobacteriaceae strains isolated from Canadian wastewater treatment facilities.</title>
        <authorList>
            <person name="Huang H."/>
            <person name="Chmara J.T."/>
            <person name="Duceppe M.-O."/>
        </authorList>
    </citation>
    <scope>NUCLEOTIDE SEQUENCE [LARGE SCALE GENOMIC DNA]</scope>
    <source>
        <strain evidence="3">Biosolid 3</strain>
    </source>
</reference>
<evidence type="ECO:0000313" key="2">
    <source>
        <dbReference type="EMBL" id="QKJ58807.1"/>
    </source>
</evidence>
<dbReference type="RefSeq" id="WP_173409145.1">
    <property type="nucleotide sequence ID" value="NZ_CP054160.3"/>
</dbReference>
<dbReference type="Pfam" id="PF06114">
    <property type="entry name" value="Peptidase_M78"/>
    <property type="match status" value="1"/>
</dbReference>
<dbReference type="AlphaFoldDB" id="A0AAE7JTH5"/>
<sequence length="158" mass="18160">MYQLRGARVAPMKETEIANRAVNTCIALGLLDKRGLRKKRYDKAFEDLFKYGITVSPMDDRSWKNATYGLTIGHCDPNSLTITVPNHIYEMACKGERNALLVMFHEIGHLLLGHKALLHFSNTQPERSEDAEWQADYFAEVILEYLGFKTNQLTLDFY</sequence>
<dbReference type="EMBL" id="CP054160">
    <property type="protein sequence ID" value="QKJ58807.1"/>
    <property type="molecule type" value="Genomic_DNA"/>
</dbReference>
<organism evidence="2 3">
    <name type="scientific">Serratia fonticola</name>
    <dbReference type="NCBI Taxonomy" id="47917"/>
    <lineage>
        <taxon>Bacteria</taxon>
        <taxon>Pseudomonadati</taxon>
        <taxon>Pseudomonadota</taxon>
        <taxon>Gammaproteobacteria</taxon>
        <taxon>Enterobacterales</taxon>
        <taxon>Yersiniaceae</taxon>
        <taxon>Serratia</taxon>
    </lineage>
</organism>
<proteinExistence type="predicted"/>
<evidence type="ECO:0000259" key="1">
    <source>
        <dbReference type="Pfam" id="PF06114"/>
    </source>
</evidence>
<accession>A0AAE7JTH5</accession>
<protein>
    <submittedName>
        <fullName evidence="2">ImmA/IrrE family metallo-endopeptidase</fullName>
    </submittedName>
</protein>
<name>A0AAE7JTH5_SERFO</name>
<dbReference type="InterPro" id="IPR010359">
    <property type="entry name" value="IrrE_HExxH"/>
</dbReference>
<dbReference type="Proteomes" id="UP000503464">
    <property type="component" value="Chromosome"/>
</dbReference>